<keyword evidence="10" id="KW-0169">Cobalamin biosynthesis</keyword>
<comment type="catalytic activity">
    <reaction evidence="1">
        <text>adenosylcob(III)inamide + ATP = adenosylcob(III)inamide phosphate + ADP + H(+)</text>
        <dbReference type="Rhea" id="RHEA:15769"/>
        <dbReference type="ChEBI" id="CHEBI:2480"/>
        <dbReference type="ChEBI" id="CHEBI:15378"/>
        <dbReference type="ChEBI" id="CHEBI:30616"/>
        <dbReference type="ChEBI" id="CHEBI:58502"/>
        <dbReference type="ChEBI" id="CHEBI:456216"/>
        <dbReference type="EC" id="2.7.1.156"/>
    </reaction>
</comment>
<evidence type="ECO:0000256" key="5">
    <source>
        <dbReference type="ARBA" id="ARBA00004692"/>
    </source>
</evidence>
<comment type="similarity">
    <text evidence="7">Belongs to the CobU/CobP family.</text>
</comment>
<dbReference type="GO" id="GO:0005524">
    <property type="term" value="F:ATP binding"/>
    <property type="evidence" value="ECO:0007669"/>
    <property type="project" value="UniProtKB-KW"/>
</dbReference>
<evidence type="ECO:0000313" key="21">
    <source>
        <dbReference type="Proteomes" id="UP000423525"/>
    </source>
</evidence>
<dbReference type="CDD" id="cd00544">
    <property type="entry name" value="CobU"/>
    <property type="match status" value="1"/>
</dbReference>
<comment type="pathway">
    <text evidence="5">Cofactor biosynthesis; adenosylcobalamin biosynthesis; adenosylcobalamin from cob(II)yrinate a,c-diamide: step 6/7.</text>
</comment>
<evidence type="ECO:0000256" key="1">
    <source>
        <dbReference type="ARBA" id="ARBA00000312"/>
    </source>
</evidence>
<dbReference type="AlphaFoldDB" id="A0A6I8MD97"/>
<dbReference type="GO" id="GO:0043752">
    <property type="term" value="F:adenosylcobinamide kinase activity"/>
    <property type="evidence" value="ECO:0007669"/>
    <property type="project" value="UniProtKB-EC"/>
</dbReference>
<comment type="function">
    <text evidence="4">Catalyzes ATP-dependent phosphorylation of adenosylcobinamide and addition of GMP to adenosylcobinamide phosphate.</text>
</comment>
<evidence type="ECO:0000256" key="8">
    <source>
        <dbReference type="ARBA" id="ARBA00012016"/>
    </source>
</evidence>
<organism evidence="20 21">
    <name type="scientific">Corynebacterium rouxii</name>
    <dbReference type="NCBI Taxonomy" id="2719119"/>
    <lineage>
        <taxon>Bacteria</taxon>
        <taxon>Bacillati</taxon>
        <taxon>Actinomycetota</taxon>
        <taxon>Actinomycetes</taxon>
        <taxon>Mycobacteriales</taxon>
        <taxon>Corynebacteriaceae</taxon>
        <taxon>Corynebacterium</taxon>
    </lineage>
</organism>
<evidence type="ECO:0000256" key="19">
    <source>
        <dbReference type="PIRSR" id="PIRSR006135-2"/>
    </source>
</evidence>
<evidence type="ECO:0000256" key="7">
    <source>
        <dbReference type="ARBA" id="ARBA00007490"/>
    </source>
</evidence>
<dbReference type="KEGG" id="crf:FRC0190_01657"/>
<keyword evidence="12 19" id="KW-0547">Nucleotide-binding</keyword>
<keyword evidence="14" id="KW-0067">ATP-binding</keyword>
<comment type="pathway">
    <text evidence="6">Cofactor biosynthesis; adenosylcobalamin biosynthesis; adenosylcobalamin from cob(II)yrinate a,c-diamide: step 5/7.</text>
</comment>
<dbReference type="Gene3D" id="3.40.50.300">
    <property type="entry name" value="P-loop containing nucleotide triphosphate hydrolases"/>
    <property type="match status" value="1"/>
</dbReference>
<keyword evidence="13 20" id="KW-0418">Kinase</keyword>
<proteinExistence type="inferred from homology"/>
<reference evidence="20 21" key="1">
    <citation type="submission" date="2019-11" db="EMBL/GenBank/DDBJ databases">
        <authorList>
            <person name="Brisse S."/>
        </authorList>
    </citation>
    <scope>NUCLEOTIDE SEQUENCE [LARGE SCALE GENOMIC DNA]</scope>
    <source>
        <strain evidence="20">FRC0190</strain>
    </source>
</reference>
<evidence type="ECO:0000256" key="11">
    <source>
        <dbReference type="ARBA" id="ARBA00022679"/>
    </source>
</evidence>
<name>A0A6I8MD97_9CORY</name>
<evidence type="ECO:0000256" key="13">
    <source>
        <dbReference type="ARBA" id="ARBA00022777"/>
    </source>
</evidence>
<evidence type="ECO:0000256" key="3">
    <source>
        <dbReference type="ARBA" id="ARBA00001522"/>
    </source>
</evidence>
<dbReference type="PANTHER" id="PTHR34848">
    <property type="match status" value="1"/>
</dbReference>
<dbReference type="Pfam" id="PF02283">
    <property type="entry name" value="CobU"/>
    <property type="match status" value="1"/>
</dbReference>
<evidence type="ECO:0000256" key="2">
    <source>
        <dbReference type="ARBA" id="ARBA00000711"/>
    </source>
</evidence>
<comment type="catalytic activity">
    <reaction evidence="2">
        <text>adenosylcob(III)inamide phosphate + GTP + H(+) = adenosylcob(III)inamide-GDP + diphosphate</text>
        <dbReference type="Rhea" id="RHEA:22712"/>
        <dbReference type="ChEBI" id="CHEBI:15378"/>
        <dbReference type="ChEBI" id="CHEBI:33019"/>
        <dbReference type="ChEBI" id="CHEBI:37565"/>
        <dbReference type="ChEBI" id="CHEBI:58502"/>
        <dbReference type="ChEBI" id="CHEBI:60487"/>
        <dbReference type="EC" id="2.7.7.62"/>
    </reaction>
</comment>
<evidence type="ECO:0000256" key="17">
    <source>
        <dbReference type="ARBA" id="ARBA00030571"/>
    </source>
</evidence>
<evidence type="ECO:0000256" key="6">
    <source>
        <dbReference type="ARBA" id="ARBA00005159"/>
    </source>
</evidence>
<dbReference type="EC" id="2.7.7.62" evidence="9"/>
<dbReference type="InterPro" id="IPR027417">
    <property type="entry name" value="P-loop_NTPase"/>
</dbReference>
<protein>
    <recommendedName>
        <fullName evidence="16">Adenosylcobinamide kinase</fullName>
        <ecNumber evidence="8">2.7.1.156</ecNumber>
        <ecNumber evidence="9">2.7.7.62</ecNumber>
    </recommendedName>
    <alternativeName>
        <fullName evidence="17">Adenosylcobinamide-phosphate guanylyltransferase</fullName>
    </alternativeName>
</protein>
<sequence length="182" mass="19783">MLTLVLGGARSGKSAFAEQLVGTRSCLYVATARPFEGEFDADFRSRIATHVERRPKYWDTDDQHDLIEILKNEQPDHDTLLVDDLGTWLTHILDTHQAWDDPAQLVSAVSDDLVAVLSAAGKNRDVIVVSPEVGMGIIPSHPAGRRFRDSIGKVNAAVAACCDRVVLVVAGLALELKPVSDD</sequence>
<evidence type="ECO:0000256" key="18">
    <source>
        <dbReference type="PIRSR" id="PIRSR006135-1"/>
    </source>
</evidence>
<evidence type="ECO:0000256" key="16">
    <source>
        <dbReference type="ARBA" id="ARBA00029570"/>
    </source>
</evidence>
<feature type="binding site" evidence="19">
    <location>
        <begin position="7"/>
        <end position="14"/>
    </location>
    <ligand>
        <name>GTP</name>
        <dbReference type="ChEBI" id="CHEBI:37565"/>
    </ligand>
</feature>
<accession>A0A6I8MD97</accession>
<dbReference type="EC" id="2.7.1.156" evidence="8"/>
<comment type="catalytic activity">
    <reaction evidence="3">
        <text>adenosylcob(III)inamide + GTP = adenosylcob(III)inamide phosphate + GDP + H(+)</text>
        <dbReference type="Rhea" id="RHEA:15765"/>
        <dbReference type="ChEBI" id="CHEBI:2480"/>
        <dbReference type="ChEBI" id="CHEBI:15378"/>
        <dbReference type="ChEBI" id="CHEBI:37565"/>
        <dbReference type="ChEBI" id="CHEBI:58189"/>
        <dbReference type="ChEBI" id="CHEBI:58502"/>
        <dbReference type="EC" id="2.7.1.156"/>
    </reaction>
</comment>
<keyword evidence="20" id="KW-0548">Nucleotidyltransferase</keyword>
<feature type="active site" description="GMP-histidine intermediate" evidence="18">
    <location>
        <position position="50"/>
    </location>
</feature>
<evidence type="ECO:0000256" key="4">
    <source>
        <dbReference type="ARBA" id="ARBA00003889"/>
    </source>
</evidence>
<dbReference type="EMBL" id="LR738855">
    <property type="protein sequence ID" value="VZH85713.1"/>
    <property type="molecule type" value="Genomic_DNA"/>
</dbReference>
<dbReference type="PIRSF" id="PIRSF006135">
    <property type="entry name" value="CobU"/>
    <property type="match status" value="1"/>
</dbReference>
<evidence type="ECO:0000256" key="9">
    <source>
        <dbReference type="ARBA" id="ARBA00012523"/>
    </source>
</evidence>
<keyword evidence="15 19" id="KW-0342">GTP-binding</keyword>
<dbReference type="GO" id="GO:0008820">
    <property type="term" value="F:cobinamide phosphate guanylyltransferase activity"/>
    <property type="evidence" value="ECO:0007669"/>
    <property type="project" value="UniProtKB-EC"/>
</dbReference>
<dbReference type="GO" id="GO:0009236">
    <property type="term" value="P:cobalamin biosynthetic process"/>
    <property type="evidence" value="ECO:0007669"/>
    <property type="project" value="UniProtKB-UniPathway"/>
</dbReference>
<dbReference type="RefSeq" id="WP_155873497.1">
    <property type="nucleotide sequence ID" value="NZ_CP168248.1"/>
</dbReference>
<dbReference type="InterPro" id="IPR003203">
    <property type="entry name" value="CobU/CobP"/>
</dbReference>
<dbReference type="SUPFAM" id="SSF52540">
    <property type="entry name" value="P-loop containing nucleoside triphosphate hydrolases"/>
    <property type="match status" value="1"/>
</dbReference>
<evidence type="ECO:0000256" key="10">
    <source>
        <dbReference type="ARBA" id="ARBA00022573"/>
    </source>
</evidence>
<feature type="binding site" evidence="19">
    <location>
        <position position="83"/>
    </location>
    <ligand>
        <name>GTP</name>
        <dbReference type="ChEBI" id="CHEBI:37565"/>
    </ligand>
</feature>
<evidence type="ECO:0000256" key="14">
    <source>
        <dbReference type="ARBA" id="ARBA00022840"/>
    </source>
</evidence>
<evidence type="ECO:0000256" key="12">
    <source>
        <dbReference type="ARBA" id="ARBA00022741"/>
    </source>
</evidence>
<evidence type="ECO:0000313" key="20">
    <source>
        <dbReference type="EMBL" id="VZH85713.1"/>
    </source>
</evidence>
<keyword evidence="11 20" id="KW-0808">Transferase</keyword>
<evidence type="ECO:0000256" key="15">
    <source>
        <dbReference type="ARBA" id="ARBA00023134"/>
    </source>
</evidence>
<feature type="binding site" evidence="19">
    <location>
        <begin position="30"/>
        <end position="32"/>
    </location>
    <ligand>
        <name>GTP</name>
        <dbReference type="ChEBI" id="CHEBI:37565"/>
    </ligand>
</feature>
<dbReference type="NCBIfam" id="NF004469">
    <property type="entry name" value="PRK05800.1"/>
    <property type="match status" value="1"/>
</dbReference>
<dbReference type="GO" id="GO:0005525">
    <property type="term" value="F:GTP binding"/>
    <property type="evidence" value="ECO:0007669"/>
    <property type="project" value="UniProtKB-KW"/>
</dbReference>
<dbReference type="UniPathway" id="UPA00148">
    <property type="reaction ID" value="UER00236"/>
</dbReference>
<dbReference type="PANTHER" id="PTHR34848:SF1">
    <property type="entry name" value="BIFUNCTIONAL ADENOSYLCOBALAMIN BIOSYNTHESIS PROTEIN COBU"/>
    <property type="match status" value="1"/>
</dbReference>
<gene>
    <name evidence="20" type="ORF">FRC0190_01657</name>
</gene>
<dbReference type="Proteomes" id="UP000423525">
    <property type="component" value="Chromosome"/>
</dbReference>